<proteinExistence type="predicted"/>
<dbReference type="EMBL" id="MN740525">
    <property type="protein sequence ID" value="QHU31316.1"/>
    <property type="molecule type" value="Genomic_DNA"/>
</dbReference>
<name>A0A6C0LK65_9ZZZZ</name>
<sequence>MSGQIALLSESPTAYIIRRKITQSATLIRYHAYLLKYWLCGRLPFLEYYI</sequence>
<accession>A0A6C0LK65</accession>
<reference evidence="1" key="1">
    <citation type="journal article" date="2020" name="Nature">
        <title>Giant virus diversity and host interactions through global metagenomics.</title>
        <authorList>
            <person name="Schulz F."/>
            <person name="Roux S."/>
            <person name="Paez-Espino D."/>
            <person name="Jungbluth S."/>
            <person name="Walsh D.A."/>
            <person name="Denef V.J."/>
            <person name="McMahon K.D."/>
            <person name="Konstantinidis K.T."/>
            <person name="Eloe-Fadrosh E.A."/>
            <person name="Kyrpides N.C."/>
            <person name="Woyke T."/>
        </authorList>
    </citation>
    <scope>NUCLEOTIDE SEQUENCE</scope>
    <source>
        <strain evidence="1">GVMAG-M-3300027963-21</strain>
    </source>
</reference>
<protein>
    <submittedName>
        <fullName evidence="1">Uncharacterized protein</fullName>
    </submittedName>
</protein>
<dbReference type="AlphaFoldDB" id="A0A6C0LK65"/>
<evidence type="ECO:0000313" key="1">
    <source>
        <dbReference type="EMBL" id="QHU31316.1"/>
    </source>
</evidence>
<organism evidence="1">
    <name type="scientific">viral metagenome</name>
    <dbReference type="NCBI Taxonomy" id="1070528"/>
    <lineage>
        <taxon>unclassified sequences</taxon>
        <taxon>metagenomes</taxon>
        <taxon>organismal metagenomes</taxon>
    </lineage>
</organism>